<dbReference type="SUPFAM" id="SSF53649">
    <property type="entry name" value="Alkaline phosphatase-like"/>
    <property type="match status" value="1"/>
</dbReference>
<evidence type="ECO:0000256" key="4">
    <source>
        <dbReference type="ARBA" id="ARBA00022801"/>
    </source>
</evidence>
<sequence length="873" mass="94622">MSKGLLTIDDTRVIGVKCMTNKSLLCLTVIVFGLGIPILIAKDTLAPLKDGVVPQSPNVVLIFADDLGYGDLGCYGATKVQTPNIDRLAAEGRRFTDAHSASAVCTPSRYALLTGEYPVRSNDGKGVWGPAPVTSGLIIDTDKLTIADVFKSEGYATAALGKWHLGFGEGTNDWQEPLRPGPQDLGFDYYFGLPVVNSAPPYVYVENDRIVGGDPTDPLVYLGRGTHRDATPITEIPPEASQRTANQFKGAVEAHKKYNDYTVGTVLADKAVDWITANKQKPFFLYLATTHIHHPFTPGTRFQGTSDADLYGDFIQELDWMVGQVASCLEKHGLSDNTLIIFTSDNGGMMNLGGRNAVKAGHKINGDLLGFKFGVWEGGHRVPFIAKWPGKIEAGTRSDQLICNVDMLATFTALTGQNVDALQGKDSVNVLPALLGDPEEPIRKELLLAARSERHLSIRKGKWMYIPSKGSGGFAGSKPHQHAWGGPAAVALVGGVNSDFENGRFKQNAPPAQLYDLEADVNQARNLYNEYPEVVRELEALLATYKPTASNTPKTNSLKQAGSRDGSASVSGTVTCTHSALEGIGSEKGVMRRDPSDVIKVGDLYYVWYSKGKISPGYDATIWYATSLDGHTWTEKGMALAKGKTGTWEGASVFTPNILVAEGKCWLFYTGVSRPYKRSYNPDSKIGIAVSDSPDGPWQRLATNPALKNSDAPEDFDSHLVDDACLIVRDGKYWCYYKGRQLGRSPAQTQMGLAIADRPQGPYVKHKANPVIPGNHEVLVWPQGTGVAAMIGTTGPKHITNTIQYAEDGIHFTKTHDVKSGPWAGGAYRPEAFTQSGTGDLPEWGVEIGRPKRRAGSGNQLPFIQRFDVTETK</sequence>
<evidence type="ECO:0000256" key="2">
    <source>
        <dbReference type="ARBA" id="ARBA00009865"/>
    </source>
</evidence>
<dbReference type="InterPro" id="IPR023296">
    <property type="entry name" value="Glyco_hydro_beta-prop_sf"/>
</dbReference>
<dbReference type="InterPro" id="IPR050738">
    <property type="entry name" value="Sulfatase"/>
</dbReference>
<dbReference type="Pfam" id="PF04616">
    <property type="entry name" value="Glyco_hydro_43"/>
    <property type="match status" value="1"/>
</dbReference>
<feature type="region of interest" description="Disordered" evidence="7">
    <location>
        <begin position="549"/>
        <end position="573"/>
    </location>
</feature>
<dbReference type="GO" id="GO:0004065">
    <property type="term" value="F:arylsulfatase activity"/>
    <property type="evidence" value="ECO:0007669"/>
    <property type="project" value="TreeGrafter"/>
</dbReference>
<organism evidence="10 11">
    <name type="scientific">Thermoproteota archaeon</name>
    <dbReference type="NCBI Taxonomy" id="2056631"/>
    <lineage>
        <taxon>Archaea</taxon>
        <taxon>Thermoproteota</taxon>
    </lineage>
</organism>
<name>A0A497EKF1_9CREN</name>
<keyword evidence="4" id="KW-0378">Hydrolase</keyword>
<comment type="caution">
    <text evidence="10">The sequence shown here is derived from an EMBL/GenBank/DDBJ whole genome shotgun (WGS) entry which is preliminary data.</text>
</comment>
<dbReference type="GO" id="GO:0005975">
    <property type="term" value="P:carbohydrate metabolic process"/>
    <property type="evidence" value="ECO:0007669"/>
    <property type="project" value="InterPro"/>
</dbReference>
<keyword evidence="8" id="KW-0472">Membrane</keyword>
<dbReference type="Gene3D" id="2.115.10.20">
    <property type="entry name" value="Glycosyl hydrolase domain, family 43"/>
    <property type="match status" value="1"/>
</dbReference>
<evidence type="ECO:0000313" key="10">
    <source>
        <dbReference type="EMBL" id="RLE47405.1"/>
    </source>
</evidence>
<feature type="transmembrane region" description="Helical" evidence="8">
    <location>
        <begin position="21"/>
        <end position="40"/>
    </location>
</feature>
<comment type="similarity">
    <text evidence="2">Belongs to the glycosyl hydrolase 43 family.</text>
</comment>
<dbReference type="AlphaFoldDB" id="A0A497EKF1"/>
<comment type="similarity">
    <text evidence="1">Belongs to the sulfatase family.</text>
</comment>
<keyword evidence="3" id="KW-0479">Metal-binding</keyword>
<evidence type="ECO:0000256" key="1">
    <source>
        <dbReference type="ARBA" id="ARBA00008779"/>
    </source>
</evidence>
<dbReference type="Pfam" id="PF00884">
    <property type="entry name" value="Sulfatase"/>
    <property type="match status" value="1"/>
</dbReference>
<dbReference type="EMBL" id="QMQV01000129">
    <property type="protein sequence ID" value="RLE47405.1"/>
    <property type="molecule type" value="Genomic_DNA"/>
</dbReference>
<evidence type="ECO:0000313" key="11">
    <source>
        <dbReference type="Proteomes" id="UP000278475"/>
    </source>
</evidence>
<evidence type="ECO:0000256" key="8">
    <source>
        <dbReference type="SAM" id="Phobius"/>
    </source>
</evidence>
<dbReference type="InterPro" id="IPR024607">
    <property type="entry name" value="Sulfatase_CS"/>
</dbReference>
<dbReference type="SUPFAM" id="SSF75005">
    <property type="entry name" value="Arabinanase/levansucrase/invertase"/>
    <property type="match status" value="1"/>
</dbReference>
<keyword evidence="8" id="KW-0812">Transmembrane</keyword>
<dbReference type="InterPro" id="IPR000917">
    <property type="entry name" value="Sulfatase_N"/>
</dbReference>
<evidence type="ECO:0000256" key="6">
    <source>
        <dbReference type="ARBA" id="ARBA00023295"/>
    </source>
</evidence>
<dbReference type="GO" id="GO:0046872">
    <property type="term" value="F:metal ion binding"/>
    <property type="evidence" value="ECO:0007669"/>
    <property type="project" value="UniProtKB-KW"/>
</dbReference>
<dbReference type="Gene3D" id="3.30.1120.10">
    <property type="match status" value="1"/>
</dbReference>
<dbReference type="CDD" id="cd16143">
    <property type="entry name" value="ARS_like"/>
    <property type="match status" value="1"/>
</dbReference>
<feature type="domain" description="Sulfatase N-terminal" evidence="9">
    <location>
        <begin position="57"/>
        <end position="416"/>
    </location>
</feature>
<keyword evidence="5" id="KW-0106">Calcium</keyword>
<proteinExistence type="inferred from homology"/>
<dbReference type="PROSITE" id="PS00523">
    <property type="entry name" value="SULFATASE_1"/>
    <property type="match status" value="1"/>
</dbReference>
<keyword evidence="8" id="KW-1133">Transmembrane helix</keyword>
<dbReference type="GO" id="GO:0004553">
    <property type="term" value="F:hydrolase activity, hydrolyzing O-glycosyl compounds"/>
    <property type="evidence" value="ECO:0007669"/>
    <property type="project" value="InterPro"/>
</dbReference>
<dbReference type="PANTHER" id="PTHR42693">
    <property type="entry name" value="ARYLSULFATASE FAMILY MEMBER"/>
    <property type="match status" value="1"/>
</dbReference>
<protein>
    <recommendedName>
        <fullName evidence="9">Sulfatase N-terminal domain-containing protein</fullName>
    </recommendedName>
</protein>
<keyword evidence="6" id="KW-0326">Glycosidase</keyword>
<accession>A0A497EKF1</accession>
<dbReference type="InterPro" id="IPR017850">
    <property type="entry name" value="Alkaline_phosphatase_core_sf"/>
</dbReference>
<evidence type="ECO:0000256" key="5">
    <source>
        <dbReference type="ARBA" id="ARBA00022837"/>
    </source>
</evidence>
<evidence type="ECO:0000256" key="3">
    <source>
        <dbReference type="ARBA" id="ARBA00022723"/>
    </source>
</evidence>
<dbReference type="Gene3D" id="3.40.720.10">
    <property type="entry name" value="Alkaline Phosphatase, subunit A"/>
    <property type="match status" value="1"/>
</dbReference>
<evidence type="ECO:0000259" key="9">
    <source>
        <dbReference type="Pfam" id="PF00884"/>
    </source>
</evidence>
<reference evidence="10 11" key="1">
    <citation type="submission" date="2018-06" db="EMBL/GenBank/DDBJ databases">
        <title>Extensive metabolic versatility and redundancy in microbially diverse, dynamic hydrothermal sediments.</title>
        <authorList>
            <person name="Dombrowski N."/>
            <person name="Teske A."/>
            <person name="Baker B.J."/>
        </authorList>
    </citation>
    <scope>NUCLEOTIDE SEQUENCE [LARGE SCALE GENOMIC DNA]</scope>
    <source>
        <strain evidence="10">B66_G16</strain>
    </source>
</reference>
<dbReference type="Proteomes" id="UP000278475">
    <property type="component" value="Unassembled WGS sequence"/>
</dbReference>
<dbReference type="PANTHER" id="PTHR42693:SF53">
    <property type="entry name" value="ENDO-4-O-SULFATASE"/>
    <property type="match status" value="1"/>
</dbReference>
<evidence type="ECO:0000256" key="7">
    <source>
        <dbReference type="SAM" id="MobiDB-lite"/>
    </source>
</evidence>
<gene>
    <name evidence="10" type="ORF">DRJ31_08880</name>
</gene>
<dbReference type="InterPro" id="IPR006710">
    <property type="entry name" value="Glyco_hydro_43"/>
</dbReference>